<organism evidence="2 3">
    <name type="scientific">Nosocomiicoccus ampullae</name>
    <dbReference type="NCBI Taxonomy" id="489910"/>
    <lineage>
        <taxon>Bacteria</taxon>
        <taxon>Bacillati</taxon>
        <taxon>Bacillota</taxon>
        <taxon>Bacilli</taxon>
        <taxon>Bacillales</taxon>
        <taxon>Staphylococcaceae</taxon>
        <taxon>Nosocomiicoccus</taxon>
    </lineage>
</organism>
<dbReference type="InterPro" id="IPR005531">
    <property type="entry name" value="Asp23"/>
</dbReference>
<dbReference type="Pfam" id="PF03780">
    <property type="entry name" value="Asp23"/>
    <property type="match status" value="1"/>
</dbReference>
<name>A0A9Q2D0A9_9STAP</name>
<keyword evidence="3" id="KW-1185">Reference proteome</keyword>
<proteinExistence type="inferred from homology"/>
<gene>
    <name evidence="2" type="ORF">HNQ45_001298</name>
</gene>
<reference evidence="2 3" key="1">
    <citation type="submission" date="2020-08" db="EMBL/GenBank/DDBJ databases">
        <title>Genomic Encyclopedia of Type Strains, Phase IV (KMG-IV): sequencing the most valuable type-strain genomes for metagenomic binning, comparative biology and taxonomic classification.</title>
        <authorList>
            <person name="Goeker M."/>
        </authorList>
    </citation>
    <scope>NUCLEOTIDE SEQUENCE [LARGE SCALE GENOMIC DNA]</scope>
    <source>
        <strain evidence="2 3">DSM 19163</strain>
    </source>
</reference>
<accession>A0A9Q2D0A9</accession>
<protein>
    <submittedName>
        <fullName evidence="2">Alkaline shock family protein YloU</fullName>
    </submittedName>
</protein>
<evidence type="ECO:0000313" key="3">
    <source>
        <dbReference type="Proteomes" id="UP000579136"/>
    </source>
</evidence>
<evidence type="ECO:0000256" key="1">
    <source>
        <dbReference type="ARBA" id="ARBA00005721"/>
    </source>
</evidence>
<dbReference type="PANTHER" id="PTHR34297:SF1">
    <property type="entry name" value="ASP23_GLS24 FAMILY ENVELOPE STRESS RESPONSE PROTEIN"/>
    <property type="match status" value="1"/>
</dbReference>
<comment type="caution">
    <text evidence="2">The sequence shown here is derived from an EMBL/GenBank/DDBJ whole genome shotgun (WGS) entry which is preliminary data.</text>
</comment>
<dbReference type="AlphaFoldDB" id="A0A9Q2D0A9"/>
<comment type="similarity">
    <text evidence="1">Belongs to the asp23 family.</text>
</comment>
<dbReference type="Proteomes" id="UP000579136">
    <property type="component" value="Unassembled WGS sequence"/>
</dbReference>
<dbReference type="PANTHER" id="PTHR34297">
    <property type="entry name" value="HYPOTHETICAL CYTOSOLIC PROTEIN-RELATED"/>
    <property type="match status" value="1"/>
</dbReference>
<evidence type="ECO:0000313" key="2">
    <source>
        <dbReference type="EMBL" id="MBB5176410.1"/>
    </source>
</evidence>
<sequence length="117" mass="12985">MEVLGHDETIGKIKISTEVLEVISSISVLETKGVASLQNNFASGTIEKFGKKYRGKGIRVDEKDGYLKISAFVNLSDDKNVHKIAEDIQENIKQSISTMLDINVIDEINVHIVNINK</sequence>
<dbReference type="EMBL" id="JACHHF010000007">
    <property type="protein sequence ID" value="MBB5176410.1"/>
    <property type="molecule type" value="Genomic_DNA"/>
</dbReference>
<dbReference type="RefSeq" id="WP_183674853.1">
    <property type="nucleotide sequence ID" value="NZ_CBCRYX010000008.1"/>
</dbReference>